<dbReference type="InterPro" id="IPR013097">
    <property type="entry name" value="Dabb"/>
</dbReference>
<dbReference type="RefSeq" id="XP_018185485.1">
    <property type="nucleotide sequence ID" value="XM_018336326.1"/>
</dbReference>
<feature type="domain" description="Stress-response A/B barrel" evidence="3">
    <location>
        <begin position="3"/>
        <end position="109"/>
    </location>
</feature>
<evidence type="ECO:0000313" key="5">
    <source>
        <dbReference type="Proteomes" id="UP000076632"/>
    </source>
</evidence>
<evidence type="ECO:0000256" key="1">
    <source>
        <dbReference type="ARBA" id="ARBA00011738"/>
    </source>
</evidence>
<dbReference type="PANTHER" id="PTHR33178:SF10">
    <property type="entry name" value="STRESS-RESPONSE A_B BARREL DOMAIN-CONTAINING PROTEIN"/>
    <property type="match status" value="1"/>
</dbReference>
<protein>
    <recommendedName>
        <fullName evidence="3">Stress-response A/B barrel domain-containing protein</fullName>
    </recommendedName>
</protein>
<reference evidence="4 5" key="1">
    <citation type="journal article" date="2016" name="Fungal Biol.">
        <title>The genome of Xylona heveae provides a window into fungal endophytism.</title>
        <authorList>
            <person name="Gazis R."/>
            <person name="Kuo A."/>
            <person name="Riley R."/>
            <person name="LaButti K."/>
            <person name="Lipzen A."/>
            <person name="Lin J."/>
            <person name="Amirebrahimi M."/>
            <person name="Hesse C.N."/>
            <person name="Spatafora J.W."/>
            <person name="Henrissat B."/>
            <person name="Hainaut M."/>
            <person name="Grigoriev I.V."/>
            <person name="Hibbett D.S."/>
        </authorList>
    </citation>
    <scope>NUCLEOTIDE SEQUENCE [LARGE SCALE GENOMIC DNA]</scope>
    <source>
        <strain evidence="4 5">TC161</strain>
    </source>
</reference>
<feature type="chain" id="PRO_5007855145" description="Stress-response A/B barrel domain-containing protein" evidence="2">
    <location>
        <begin position="17"/>
        <end position="114"/>
    </location>
</feature>
<dbReference type="SUPFAM" id="SSF54909">
    <property type="entry name" value="Dimeric alpha+beta barrel"/>
    <property type="match status" value="1"/>
</dbReference>
<dbReference type="PROSITE" id="PS51502">
    <property type="entry name" value="S_R_A_B_BARREL"/>
    <property type="match status" value="1"/>
</dbReference>
<dbReference type="EMBL" id="KV407464">
    <property type="protein sequence ID" value="KZF19930.1"/>
    <property type="molecule type" value="Genomic_DNA"/>
</dbReference>
<dbReference type="InParanoid" id="A0A165A4A1"/>
<dbReference type="InterPro" id="IPR044662">
    <property type="entry name" value="HS1/DABB1-like"/>
</dbReference>
<feature type="signal peptide" evidence="2">
    <location>
        <begin position="1"/>
        <end position="16"/>
    </location>
</feature>
<comment type="subunit">
    <text evidence="1">Homodimer.</text>
</comment>
<evidence type="ECO:0000256" key="2">
    <source>
        <dbReference type="SAM" id="SignalP"/>
    </source>
</evidence>
<dbReference type="Gene3D" id="3.30.70.100">
    <property type="match status" value="1"/>
</dbReference>
<gene>
    <name evidence="4" type="ORF">L228DRAFT_285325</name>
</gene>
<proteinExistence type="predicted"/>
<dbReference type="OMA" id="FEWKPTA"/>
<keyword evidence="5" id="KW-1185">Reference proteome</keyword>
<evidence type="ECO:0000259" key="3">
    <source>
        <dbReference type="PROSITE" id="PS51502"/>
    </source>
</evidence>
<keyword evidence="2" id="KW-0732">Signal</keyword>
<dbReference type="Proteomes" id="UP000076632">
    <property type="component" value="Unassembled WGS sequence"/>
</dbReference>
<dbReference type="GeneID" id="28901463"/>
<dbReference type="Pfam" id="PF07876">
    <property type="entry name" value="Dabb"/>
    <property type="match status" value="1"/>
</dbReference>
<dbReference type="STRING" id="1328760.A0A165A4A1"/>
<accession>A0A165A4A1</accession>
<dbReference type="InterPro" id="IPR011008">
    <property type="entry name" value="Dimeric_a/b-barrel"/>
</dbReference>
<dbReference type="PANTHER" id="PTHR33178">
    <property type="match status" value="1"/>
</dbReference>
<dbReference type="SMART" id="SM00886">
    <property type="entry name" value="Dabb"/>
    <property type="match status" value="1"/>
</dbReference>
<organism evidence="4 5">
    <name type="scientific">Xylona heveae (strain CBS 132557 / TC161)</name>
    <dbReference type="NCBI Taxonomy" id="1328760"/>
    <lineage>
        <taxon>Eukaryota</taxon>
        <taxon>Fungi</taxon>
        <taxon>Dikarya</taxon>
        <taxon>Ascomycota</taxon>
        <taxon>Pezizomycotina</taxon>
        <taxon>Xylonomycetes</taxon>
        <taxon>Xylonales</taxon>
        <taxon>Xylonaceae</taxon>
        <taxon>Xylona</taxon>
    </lineage>
</organism>
<dbReference type="OrthoDB" id="1601230at2759"/>
<evidence type="ECO:0000313" key="4">
    <source>
        <dbReference type="EMBL" id="KZF19930.1"/>
    </source>
</evidence>
<sequence>MGLIHILFFKFGASAPSDIVADICQRLVSLQEKCVSPNTGKPYIKSFKGGKDNSPEGKQGGFTHAFVCEFENDADRYYYLNRDPAHLAFVDSLSTAPPGLIEDLKVLDFAPGIF</sequence>
<dbReference type="AlphaFoldDB" id="A0A165A4A1"/>
<name>A0A165A4A1_XYLHT</name>